<dbReference type="InterPro" id="IPR001347">
    <property type="entry name" value="SIS_dom"/>
</dbReference>
<dbReference type="InterPro" id="IPR036388">
    <property type="entry name" value="WH-like_DNA-bd_sf"/>
</dbReference>
<evidence type="ECO:0000256" key="1">
    <source>
        <dbReference type="ARBA" id="ARBA00023015"/>
    </source>
</evidence>
<dbReference type="Proteomes" id="UP000315215">
    <property type="component" value="Chromosome"/>
</dbReference>
<dbReference type="PROSITE" id="PS51071">
    <property type="entry name" value="HTH_RPIR"/>
    <property type="match status" value="1"/>
</dbReference>
<dbReference type="KEGG" id="aqt:FN924_14675"/>
<feature type="domain" description="SIS" evidence="5">
    <location>
        <begin position="125"/>
        <end position="265"/>
    </location>
</feature>
<evidence type="ECO:0000259" key="4">
    <source>
        <dbReference type="PROSITE" id="PS51071"/>
    </source>
</evidence>
<keyword evidence="3" id="KW-0804">Transcription</keyword>
<dbReference type="InterPro" id="IPR046348">
    <property type="entry name" value="SIS_dom_sf"/>
</dbReference>
<evidence type="ECO:0000259" key="5">
    <source>
        <dbReference type="PROSITE" id="PS51464"/>
    </source>
</evidence>
<dbReference type="GO" id="GO:1901135">
    <property type="term" value="P:carbohydrate derivative metabolic process"/>
    <property type="evidence" value="ECO:0007669"/>
    <property type="project" value="InterPro"/>
</dbReference>
<proteinExistence type="predicted"/>
<dbReference type="OrthoDB" id="3684496at2"/>
<sequence length="283" mass="31485">MTQNSPTHVIQRIQSAYSSLSEKEKAIADFILEHPDTIIHSSINQVSEALKVADATVFRFCKRIGFKGYQALKIALASEVIHPIKDIHETISDEDSEETIFEKVFTSNIQALEYTKALDQSFREAVDVLLEAEQVFFYGNGGSGIIALDGEHKFMRSGLPSHAYTDSHMQLMTAAQLTPKNVAVFISHTGSNKDLLEVLEVANESGAKTIGITNFAKTSLSKNVHVCLYTASKETEFRSEALSSRIAQLSLLDSLYISYCIKKKEQSKHALQQVREAIARKRV</sequence>
<reference evidence="6 7" key="1">
    <citation type="submission" date="2019-07" db="EMBL/GenBank/DDBJ databases">
        <authorList>
            <person name="Li J."/>
        </authorList>
    </citation>
    <scope>NUCLEOTIDE SEQUENCE [LARGE SCALE GENOMIC DNA]</scope>
    <source>
        <strain evidence="6 7">TKL69</strain>
    </source>
</reference>
<dbReference type="SUPFAM" id="SSF46689">
    <property type="entry name" value="Homeodomain-like"/>
    <property type="match status" value="1"/>
</dbReference>
<keyword evidence="7" id="KW-1185">Reference proteome</keyword>
<accession>A0A516KIV4</accession>
<dbReference type="SUPFAM" id="SSF53697">
    <property type="entry name" value="SIS domain"/>
    <property type="match status" value="1"/>
</dbReference>
<feature type="domain" description="HTH rpiR-type" evidence="4">
    <location>
        <begin position="7"/>
        <end position="83"/>
    </location>
</feature>
<dbReference type="Pfam" id="PF01418">
    <property type="entry name" value="HTH_6"/>
    <property type="match status" value="1"/>
</dbReference>
<dbReference type="PANTHER" id="PTHR30514">
    <property type="entry name" value="GLUCOKINASE"/>
    <property type="match status" value="1"/>
</dbReference>
<keyword evidence="2" id="KW-0238">DNA-binding</keyword>
<dbReference type="Gene3D" id="3.40.50.10490">
    <property type="entry name" value="Glucose-6-phosphate isomerase like protein, domain 1"/>
    <property type="match status" value="1"/>
</dbReference>
<dbReference type="InterPro" id="IPR047640">
    <property type="entry name" value="RpiR-like"/>
</dbReference>
<evidence type="ECO:0000313" key="6">
    <source>
        <dbReference type="EMBL" id="QDP41319.1"/>
    </source>
</evidence>
<dbReference type="Pfam" id="PF01380">
    <property type="entry name" value="SIS"/>
    <property type="match status" value="1"/>
</dbReference>
<dbReference type="RefSeq" id="WP_143895744.1">
    <property type="nucleotide sequence ID" value="NZ_CP041666.1"/>
</dbReference>
<gene>
    <name evidence="6" type="ORF">FN924_14675</name>
</gene>
<evidence type="ECO:0000256" key="2">
    <source>
        <dbReference type="ARBA" id="ARBA00023125"/>
    </source>
</evidence>
<protein>
    <submittedName>
        <fullName evidence="6">MurR/RpiR family transcriptional regulator</fullName>
    </submittedName>
</protein>
<dbReference type="GO" id="GO:0003677">
    <property type="term" value="F:DNA binding"/>
    <property type="evidence" value="ECO:0007669"/>
    <property type="project" value="UniProtKB-KW"/>
</dbReference>
<evidence type="ECO:0000256" key="3">
    <source>
        <dbReference type="ARBA" id="ARBA00023163"/>
    </source>
</evidence>
<dbReference type="Gene3D" id="1.10.10.10">
    <property type="entry name" value="Winged helix-like DNA-binding domain superfamily/Winged helix DNA-binding domain"/>
    <property type="match status" value="1"/>
</dbReference>
<dbReference type="PROSITE" id="PS51464">
    <property type="entry name" value="SIS"/>
    <property type="match status" value="1"/>
</dbReference>
<name>A0A516KIV4_9BACI</name>
<dbReference type="InterPro" id="IPR009057">
    <property type="entry name" value="Homeodomain-like_sf"/>
</dbReference>
<evidence type="ECO:0000313" key="7">
    <source>
        <dbReference type="Proteomes" id="UP000315215"/>
    </source>
</evidence>
<dbReference type="EMBL" id="CP041666">
    <property type="protein sequence ID" value="QDP41319.1"/>
    <property type="molecule type" value="Genomic_DNA"/>
</dbReference>
<organism evidence="6 7">
    <name type="scientific">Radiobacillus deserti</name>
    <dbReference type="NCBI Taxonomy" id="2594883"/>
    <lineage>
        <taxon>Bacteria</taxon>
        <taxon>Bacillati</taxon>
        <taxon>Bacillota</taxon>
        <taxon>Bacilli</taxon>
        <taxon>Bacillales</taxon>
        <taxon>Bacillaceae</taxon>
        <taxon>Radiobacillus</taxon>
    </lineage>
</organism>
<dbReference type="GO" id="GO:0003700">
    <property type="term" value="F:DNA-binding transcription factor activity"/>
    <property type="evidence" value="ECO:0007669"/>
    <property type="project" value="InterPro"/>
</dbReference>
<dbReference type="AlphaFoldDB" id="A0A516KIV4"/>
<dbReference type="InterPro" id="IPR000281">
    <property type="entry name" value="HTH_RpiR"/>
</dbReference>
<dbReference type="PANTHER" id="PTHR30514:SF10">
    <property type="entry name" value="MURR_RPIR FAMILY TRANSCRIPTIONAL REGULATOR"/>
    <property type="match status" value="1"/>
</dbReference>
<keyword evidence="1" id="KW-0805">Transcription regulation</keyword>
<dbReference type="GO" id="GO:0097367">
    <property type="term" value="F:carbohydrate derivative binding"/>
    <property type="evidence" value="ECO:0007669"/>
    <property type="project" value="InterPro"/>
</dbReference>
<dbReference type="InterPro" id="IPR035472">
    <property type="entry name" value="RpiR-like_SIS"/>
</dbReference>
<dbReference type="CDD" id="cd05013">
    <property type="entry name" value="SIS_RpiR"/>
    <property type="match status" value="1"/>
</dbReference>